<accession>U4TC65</accession>
<gene>
    <name evidence="2" type="ORF">M917_1012</name>
</gene>
<dbReference type="InterPro" id="IPR058511">
    <property type="entry name" value="DUF8198"/>
</dbReference>
<dbReference type="eggNOG" id="ENOG5031R3M">
    <property type="taxonomic scope" value="Bacteria"/>
</dbReference>
<name>U4TC65_9GAMM</name>
<proteinExistence type="predicted"/>
<dbReference type="AlphaFoldDB" id="U4TC65"/>
<reference evidence="2 3" key="1">
    <citation type="journal article" date="2013" name="Genome Announc.">
        <title>Draft Genome Sequence of Psychrobacter aquaticus Strain CMS 56T, Isolated from a Cyanobacterial Mat Sample Collected from Water Bodies in the McMurdo Dry Valley Region of Antarctica.</title>
        <authorList>
            <person name="Reddy G.S."/>
            <person name="Ara S."/>
            <person name="Singh A."/>
            <person name="Kumar Pinnaka A."/>
            <person name="Shivaji S."/>
        </authorList>
    </citation>
    <scope>NUCLEOTIDE SEQUENCE [LARGE SCALE GENOMIC DNA]</scope>
    <source>
        <strain evidence="2 3">CMS 56</strain>
    </source>
</reference>
<evidence type="ECO:0000259" key="1">
    <source>
        <dbReference type="Pfam" id="PF26621"/>
    </source>
</evidence>
<dbReference type="STRING" id="1354303.M917_1012"/>
<dbReference type="InterPro" id="IPR058063">
    <property type="entry name" value="FFLEE_fam"/>
</dbReference>
<dbReference type="Proteomes" id="UP000016761">
    <property type="component" value="Unassembled WGS sequence"/>
</dbReference>
<sequence length="237" mass="27050">MSALADLQQHLIRFWALPHHQDAALNTKLNEVQAWQQSRLKRTHSDLFEQPKNKLMADYFLTQLYGGEEFKVLAEQLERILPKAKKLERLAKESALEAGSMGIQAAILAIELDLHLAKWLLAQDLPVNEENMLAAYLAVDEAEERRVQINNLKEVCYRTDKHLNSFMLKKAFGLAKGTAYRYNFQPLYDFIDAGFKAMKPLKSVSSFIEPFCERELEIIDQVHDTDNGGKPVAFGVS</sequence>
<dbReference type="EMBL" id="AUSW01000015">
    <property type="protein sequence ID" value="ERL56334.1"/>
    <property type="molecule type" value="Genomic_DNA"/>
</dbReference>
<dbReference type="RefSeq" id="WP_021813665.1">
    <property type="nucleotide sequence ID" value="NZ_AUSW01000015.1"/>
</dbReference>
<dbReference type="PATRIC" id="fig|1354303.4.peg.1000"/>
<organism evidence="2 3">
    <name type="scientific">Psychrobacter aquaticus CMS 56</name>
    <dbReference type="NCBI Taxonomy" id="1354303"/>
    <lineage>
        <taxon>Bacteria</taxon>
        <taxon>Pseudomonadati</taxon>
        <taxon>Pseudomonadota</taxon>
        <taxon>Gammaproteobacteria</taxon>
        <taxon>Moraxellales</taxon>
        <taxon>Moraxellaceae</taxon>
        <taxon>Psychrobacter</taxon>
    </lineage>
</organism>
<dbReference type="NCBIfam" id="NF047641">
    <property type="entry name" value="FFLEE_fam"/>
    <property type="match status" value="1"/>
</dbReference>
<feature type="domain" description="DUF8198" evidence="1">
    <location>
        <begin position="19"/>
        <end position="226"/>
    </location>
</feature>
<protein>
    <recommendedName>
        <fullName evidence="1">DUF8198 domain-containing protein</fullName>
    </recommendedName>
</protein>
<comment type="caution">
    <text evidence="2">The sequence shown here is derived from an EMBL/GenBank/DDBJ whole genome shotgun (WGS) entry which is preliminary data.</text>
</comment>
<evidence type="ECO:0000313" key="3">
    <source>
        <dbReference type="Proteomes" id="UP000016761"/>
    </source>
</evidence>
<keyword evidence="3" id="KW-1185">Reference proteome</keyword>
<dbReference type="OrthoDB" id="7957365at2"/>
<evidence type="ECO:0000313" key="2">
    <source>
        <dbReference type="EMBL" id="ERL56334.1"/>
    </source>
</evidence>
<dbReference type="Pfam" id="PF26621">
    <property type="entry name" value="DUF8198"/>
    <property type="match status" value="1"/>
</dbReference>